<keyword evidence="3 7" id="KW-0694">RNA-binding</keyword>
<dbReference type="Gene3D" id="4.10.910.10">
    <property type="entry name" value="30s ribosomal protein s13, domain 2"/>
    <property type="match status" value="1"/>
</dbReference>
<dbReference type="PANTHER" id="PTHR10871">
    <property type="entry name" value="30S RIBOSOMAL PROTEIN S13/40S RIBOSOMAL PROTEIN S18"/>
    <property type="match status" value="1"/>
</dbReference>
<comment type="similarity">
    <text evidence="1 7 8">Belongs to the universal ribosomal protein uS13 family.</text>
</comment>
<evidence type="ECO:0000256" key="5">
    <source>
        <dbReference type="ARBA" id="ARBA00023274"/>
    </source>
</evidence>
<evidence type="ECO:0000256" key="7">
    <source>
        <dbReference type="HAMAP-Rule" id="MF_01315"/>
    </source>
</evidence>
<dbReference type="Pfam" id="PF00416">
    <property type="entry name" value="Ribosomal_S13"/>
    <property type="match status" value="1"/>
</dbReference>
<keyword evidence="2 7" id="KW-0699">rRNA-binding</keyword>
<evidence type="ECO:0000256" key="8">
    <source>
        <dbReference type="RuleBase" id="RU003830"/>
    </source>
</evidence>
<dbReference type="FunFam" id="1.10.8.50:FF:000001">
    <property type="entry name" value="30S ribosomal protein S13"/>
    <property type="match status" value="1"/>
</dbReference>
<keyword evidence="4 7" id="KW-0689">Ribosomal protein</keyword>
<dbReference type="GO" id="GO:0005829">
    <property type="term" value="C:cytosol"/>
    <property type="evidence" value="ECO:0007669"/>
    <property type="project" value="TreeGrafter"/>
</dbReference>
<evidence type="ECO:0000256" key="3">
    <source>
        <dbReference type="ARBA" id="ARBA00022884"/>
    </source>
</evidence>
<dbReference type="Proteomes" id="UP000178783">
    <property type="component" value="Unassembled WGS sequence"/>
</dbReference>
<comment type="caution">
    <text evidence="10">The sequence shown here is derived from an EMBL/GenBank/DDBJ whole genome shotgun (WGS) entry which is preliminary data.</text>
</comment>
<dbReference type="GO" id="GO:0003735">
    <property type="term" value="F:structural constituent of ribosome"/>
    <property type="evidence" value="ECO:0007669"/>
    <property type="project" value="InterPro"/>
</dbReference>
<dbReference type="GO" id="GO:0000049">
    <property type="term" value="F:tRNA binding"/>
    <property type="evidence" value="ECO:0007669"/>
    <property type="project" value="UniProtKB-UniRule"/>
</dbReference>
<evidence type="ECO:0000256" key="6">
    <source>
        <dbReference type="ARBA" id="ARBA00035166"/>
    </source>
</evidence>
<protein>
    <recommendedName>
        <fullName evidence="6 7">Small ribosomal subunit protein uS13</fullName>
    </recommendedName>
</protein>
<comment type="subunit">
    <text evidence="7">Part of the 30S ribosomal subunit. Forms a loose heterodimer with protein S19. Forms two bridges to the 50S subunit in the 70S ribosome.</text>
</comment>
<sequence length="130" mass="14623">MAIRIAGVTIPNEKRVEISLTYIFGIGKFKANAILKLAKVNPDTRAKDLTDVQANKLRDLIEKQNKVEGDLRREIFANVKRLKEIGSYRGSRHAKSLPTRGQRTKTNSRTVRHNIRKTATSGKKPAAEKT</sequence>
<dbReference type="InterPro" id="IPR018269">
    <property type="entry name" value="Ribosomal_uS13_CS"/>
</dbReference>
<dbReference type="PANTHER" id="PTHR10871:SF1">
    <property type="entry name" value="SMALL RIBOSOMAL SUBUNIT PROTEIN US13M"/>
    <property type="match status" value="1"/>
</dbReference>
<dbReference type="GO" id="GO:0006412">
    <property type="term" value="P:translation"/>
    <property type="evidence" value="ECO:0007669"/>
    <property type="project" value="UniProtKB-UniRule"/>
</dbReference>
<feature type="region of interest" description="Disordered" evidence="9">
    <location>
        <begin position="87"/>
        <end position="130"/>
    </location>
</feature>
<evidence type="ECO:0000313" key="10">
    <source>
        <dbReference type="EMBL" id="OGF24077.1"/>
    </source>
</evidence>
<dbReference type="AlphaFoldDB" id="A0A1F5SBM1"/>
<evidence type="ECO:0000256" key="9">
    <source>
        <dbReference type="SAM" id="MobiDB-lite"/>
    </source>
</evidence>
<dbReference type="SUPFAM" id="SSF46946">
    <property type="entry name" value="S13-like H2TH domain"/>
    <property type="match status" value="1"/>
</dbReference>
<feature type="compositionally biased region" description="Polar residues" evidence="9">
    <location>
        <begin position="99"/>
        <end position="109"/>
    </location>
</feature>
<dbReference type="PIRSF" id="PIRSF002134">
    <property type="entry name" value="Ribosomal_S13"/>
    <property type="match status" value="1"/>
</dbReference>
<dbReference type="EMBL" id="MFFW01000038">
    <property type="protein sequence ID" value="OGF24077.1"/>
    <property type="molecule type" value="Genomic_DNA"/>
</dbReference>
<dbReference type="InterPro" id="IPR019980">
    <property type="entry name" value="Ribosomal_uS13_bac-type"/>
</dbReference>
<dbReference type="GO" id="GO:0015935">
    <property type="term" value="C:small ribosomal subunit"/>
    <property type="evidence" value="ECO:0007669"/>
    <property type="project" value="TreeGrafter"/>
</dbReference>
<evidence type="ECO:0000256" key="4">
    <source>
        <dbReference type="ARBA" id="ARBA00022980"/>
    </source>
</evidence>
<comment type="function">
    <text evidence="7">Located at the top of the head of the 30S subunit, it contacts several helices of the 16S rRNA. In the 70S ribosome it contacts the 23S rRNA (bridge B1a) and protein L5 of the 50S subunit (bridge B1b), connecting the 2 subunits; these bridges are implicated in subunit movement. Contacts the tRNAs in the A and P-sites.</text>
</comment>
<keyword evidence="5 7" id="KW-0687">Ribonucleoprotein</keyword>
<dbReference type="HAMAP" id="MF_01315">
    <property type="entry name" value="Ribosomal_uS13"/>
    <property type="match status" value="1"/>
</dbReference>
<accession>A0A1F5SBM1</accession>
<evidence type="ECO:0000313" key="11">
    <source>
        <dbReference type="Proteomes" id="UP000178783"/>
    </source>
</evidence>
<dbReference type="PROSITE" id="PS50159">
    <property type="entry name" value="RIBOSOMAL_S13_2"/>
    <property type="match status" value="1"/>
</dbReference>
<dbReference type="PROSITE" id="PS00646">
    <property type="entry name" value="RIBOSOMAL_S13_1"/>
    <property type="match status" value="1"/>
</dbReference>
<name>A0A1F5SBM1_9BACT</name>
<dbReference type="STRING" id="1797989.A3H66_00890"/>
<evidence type="ECO:0000256" key="1">
    <source>
        <dbReference type="ARBA" id="ARBA00008080"/>
    </source>
</evidence>
<dbReference type="Gene3D" id="1.10.8.50">
    <property type="match status" value="1"/>
</dbReference>
<dbReference type="InterPro" id="IPR010979">
    <property type="entry name" value="Ribosomal_uS13-like_H2TH"/>
</dbReference>
<dbReference type="GO" id="GO:0019843">
    <property type="term" value="F:rRNA binding"/>
    <property type="evidence" value="ECO:0007669"/>
    <property type="project" value="UniProtKB-UniRule"/>
</dbReference>
<dbReference type="InterPro" id="IPR027437">
    <property type="entry name" value="Rbsml_uS13_C"/>
</dbReference>
<keyword evidence="7" id="KW-0820">tRNA-binding</keyword>
<dbReference type="InterPro" id="IPR001892">
    <property type="entry name" value="Ribosomal_uS13"/>
</dbReference>
<proteinExistence type="inferred from homology"/>
<gene>
    <name evidence="7" type="primary">rpsM</name>
    <name evidence="10" type="ORF">A3H66_00890</name>
</gene>
<reference evidence="10 11" key="1">
    <citation type="journal article" date="2016" name="Nat. Commun.">
        <title>Thousands of microbial genomes shed light on interconnected biogeochemical processes in an aquifer system.</title>
        <authorList>
            <person name="Anantharaman K."/>
            <person name="Brown C.T."/>
            <person name="Hug L.A."/>
            <person name="Sharon I."/>
            <person name="Castelle C.J."/>
            <person name="Probst A.J."/>
            <person name="Thomas B.C."/>
            <person name="Singh A."/>
            <person name="Wilkins M.J."/>
            <person name="Karaoz U."/>
            <person name="Brodie E.L."/>
            <person name="Williams K.H."/>
            <person name="Hubbard S.S."/>
            <person name="Banfield J.F."/>
        </authorList>
    </citation>
    <scope>NUCLEOTIDE SEQUENCE [LARGE SCALE GENOMIC DNA]</scope>
</reference>
<organism evidence="10 11">
    <name type="scientific">Candidatus Falkowbacteria bacterium RIFCSPLOWO2_02_FULL_45_21</name>
    <dbReference type="NCBI Taxonomy" id="1797989"/>
    <lineage>
        <taxon>Bacteria</taxon>
        <taxon>Candidatus Falkowiibacteriota</taxon>
    </lineage>
</organism>
<dbReference type="NCBIfam" id="TIGR03631">
    <property type="entry name" value="uS13_bact"/>
    <property type="match status" value="1"/>
</dbReference>
<evidence type="ECO:0000256" key="2">
    <source>
        <dbReference type="ARBA" id="ARBA00022730"/>
    </source>
</evidence>